<feature type="region of interest" description="Disordered" evidence="12">
    <location>
        <begin position="437"/>
        <end position="490"/>
    </location>
</feature>
<comment type="function">
    <text evidence="10">DEAD-box RNA helicase involved in various cellular processes at low temperature, including ribosome biogenesis, mRNA degradation and translation initiation.</text>
</comment>
<dbReference type="GO" id="GO:0000027">
    <property type="term" value="P:ribosomal large subunit assembly"/>
    <property type="evidence" value="ECO:0007669"/>
    <property type="project" value="UniProtKB-UniRule"/>
</dbReference>
<dbReference type="InterPro" id="IPR014014">
    <property type="entry name" value="RNA_helicase_DEAD_Q_motif"/>
</dbReference>
<feature type="compositionally biased region" description="Basic and acidic residues" evidence="12">
    <location>
        <begin position="562"/>
        <end position="632"/>
    </location>
</feature>
<dbReference type="InterPro" id="IPR034415">
    <property type="entry name" value="CsdA_RRM"/>
</dbReference>
<feature type="domain" description="Helicase ATP-binding" evidence="13">
    <location>
        <begin position="38"/>
        <end position="209"/>
    </location>
</feature>
<comment type="similarity">
    <text evidence="10">Belongs to the DEAD box helicase family. DeaD/CsdA subfamily.</text>
</comment>
<evidence type="ECO:0000313" key="16">
    <source>
        <dbReference type="EMBL" id="MUH72687.1"/>
    </source>
</evidence>
<evidence type="ECO:0000256" key="10">
    <source>
        <dbReference type="HAMAP-Rule" id="MF_00964"/>
    </source>
</evidence>
<dbReference type="InterPro" id="IPR001650">
    <property type="entry name" value="Helicase_C-like"/>
</dbReference>
<sequence length="632" mass="69402">MTENVTPKFVDLGLSPAVLEAVQHVGYETPSPIQAECIPHILNGHDILGIAQTGTGKTAAFALPTLCHLDPKINSPQILVLAPTRELAIQVAEAFTTYAEKLDGFHVLPIYGGQDFRTQLRALKRGVHVIVGTPGRVMDHMRRETLDLSNLKTIVLDEADEMLRMGFIDDVEWIMEHVPDAAQIALFSATMPAPILKVTQKYLKDPKEVRIKPKSASHSNITQQYWIVNNNQKLDVLTRLLELTEFDGMIIFTKTRQSTSELADKLSARGHAAAALNGDMNQSHREQCIESLKSGRLDIIIATDVAARGIDVERVSHVINYDLPYDVESYVHRVGRTGRAGRKGNAILFATPRERRLLKTIERETKQTILPYEPPSNEEVTALRVAAFKEKMADIIAGQDLDFFNKLVVEFAEESNQELTAVAAALAMMAQSEAPLIVTGRGMPGNNKFDDSRGGRDRDRGEGRGRDRERGGRGEGRERGGRGDRDPGVKMQAYRIEVGREHGASPRDIVGAIANEANLSSKFIGNIKLMPGFSVVELPADMPAETQQKLKQTKIRNQVLDIKVDPRGGEGVGGRDEGRGRGERGGRGRDDRGGRGGEGRGRGGEGRGRGAEGRGRGGEGHRGRRTENKPRD</sequence>
<keyword evidence="4 10" id="KW-0378">Hydrolase</keyword>
<dbReference type="InterPro" id="IPR027417">
    <property type="entry name" value="P-loop_NTPase"/>
</dbReference>
<feature type="domain" description="Helicase C-terminal" evidence="14">
    <location>
        <begin position="236"/>
        <end position="381"/>
    </location>
</feature>
<dbReference type="GO" id="GO:0070417">
    <property type="term" value="P:cellular response to cold"/>
    <property type="evidence" value="ECO:0007669"/>
    <property type="project" value="InterPro"/>
</dbReference>
<dbReference type="Pfam" id="PF00271">
    <property type="entry name" value="Helicase_C"/>
    <property type="match status" value="1"/>
</dbReference>
<dbReference type="InterPro" id="IPR028618">
    <property type="entry name" value="DEAD_helicase_DeaD"/>
</dbReference>
<dbReference type="Pfam" id="PF25399">
    <property type="entry name" value="DeaD_dimer"/>
    <property type="match status" value="1"/>
</dbReference>
<dbReference type="GO" id="GO:0033592">
    <property type="term" value="F:RNA strand annealing activity"/>
    <property type="evidence" value="ECO:0007669"/>
    <property type="project" value="TreeGrafter"/>
</dbReference>
<comment type="catalytic activity">
    <reaction evidence="9 10">
        <text>ATP + H2O = ADP + phosphate + H(+)</text>
        <dbReference type="Rhea" id="RHEA:13065"/>
        <dbReference type="ChEBI" id="CHEBI:15377"/>
        <dbReference type="ChEBI" id="CHEBI:15378"/>
        <dbReference type="ChEBI" id="CHEBI:30616"/>
        <dbReference type="ChEBI" id="CHEBI:43474"/>
        <dbReference type="ChEBI" id="CHEBI:456216"/>
        <dbReference type="EC" id="3.6.4.13"/>
    </reaction>
</comment>
<dbReference type="InterPro" id="IPR011545">
    <property type="entry name" value="DEAD/DEAH_box_helicase_dom"/>
</dbReference>
<dbReference type="AlphaFoldDB" id="A0A6N8FC05"/>
<dbReference type="GO" id="GO:0005829">
    <property type="term" value="C:cytosol"/>
    <property type="evidence" value="ECO:0007669"/>
    <property type="project" value="TreeGrafter"/>
</dbReference>
<organism evidence="16 17">
    <name type="scientific">Psychrosphaera haliotis</name>
    <dbReference type="NCBI Taxonomy" id="555083"/>
    <lineage>
        <taxon>Bacteria</taxon>
        <taxon>Pseudomonadati</taxon>
        <taxon>Pseudomonadota</taxon>
        <taxon>Gammaproteobacteria</taxon>
        <taxon>Alteromonadales</taxon>
        <taxon>Pseudoalteromonadaceae</taxon>
        <taxon>Psychrosphaera</taxon>
    </lineage>
</organism>
<accession>A0A6N8FC05</accession>
<dbReference type="Pfam" id="PF00270">
    <property type="entry name" value="DEAD"/>
    <property type="match status" value="1"/>
</dbReference>
<evidence type="ECO:0000259" key="15">
    <source>
        <dbReference type="PROSITE" id="PS51195"/>
    </source>
</evidence>
<dbReference type="FunFam" id="3.40.50.300:FF:000108">
    <property type="entry name" value="ATP-dependent RNA helicase RhlE"/>
    <property type="match status" value="1"/>
</dbReference>
<comment type="caution">
    <text evidence="16">The sequence shown here is derived from an EMBL/GenBank/DDBJ whole genome shotgun (WGS) entry which is preliminary data.</text>
</comment>
<evidence type="ECO:0000256" key="9">
    <source>
        <dbReference type="ARBA" id="ARBA00047984"/>
    </source>
</evidence>
<dbReference type="FunFam" id="3.30.70.330:FF:000068">
    <property type="entry name" value="ATP-dependent RNA helicase DeaD"/>
    <property type="match status" value="1"/>
</dbReference>
<evidence type="ECO:0000256" key="1">
    <source>
        <dbReference type="ARBA" id="ARBA00004496"/>
    </source>
</evidence>
<dbReference type="InterPro" id="IPR012677">
    <property type="entry name" value="Nucleotide-bd_a/b_plait_sf"/>
</dbReference>
<evidence type="ECO:0000259" key="14">
    <source>
        <dbReference type="PROSITE" id="PS51194"/>
    </source>
</evidence>
<evidence type="ECO:0000256" key="3">
    <source>
        <dbReference type="ARBA" id="ARBA00022741"/>
    </source>
</evidence>
<evidence type="ECO:0000256" key="4">
    <source>
        <dbReference type="ARBA" id="ARBA00022801"/>
    </source>
</evidence>
<dbReference type="CDD" id="cd18787">
    <property type="entry name" value="SF2_C_DEAD"/>
    <property type="match status" value="1"/>
</dbReference>
<keyword evidence="8 10" id="KW-0346">Stress response</keyword>
<keyword evidence="17" id="KW-1185">Reference proteome</keyword>
<dbReference type="PROSITE" id="PS51195">
    <property type="entry name" value="Q_MOTIF"/>
    <property type="match status" value="1"/>
</dbReference>
<evidence type="ECO:0000256" key="6">
    <source>
        <dbReference type="ARBA" id="ARBA00022840"/>
    </source>
</evidence>
<dbReference type="Pfam" id="PF03880">
    <property type="entry name" value="DbpA"/>
    <property type="match status" value="1"/>
</dbReference>
<feature type="compositionally biased region" description="Basic and acidic residues" evidence="12">
    <location>
        <begin position="448"/>
        <end position="488"/>
    </location>
</feature>
<dbReference type="RefSeq" id="WP_155696093.1">
    <property type="nucleotide sequence ID" value="NZ_WOCD01000003.1"/>
</dbReference>
<dbReference type="GO" id="GO:0005524">
    <property type="term" value="F:ATP binding"/>
    <property type="evidence" value="ECO:0007669"/>
    <property type="project" value="UniProtKB-UniRule"/>
</dbReference>
<dbReference type="SUPFAM" id="SSF52540">
    <property type="entry name" value="P-loop containing nucleoside triphosphate hydrolases"/>
    <property type="match status" value="1"/>
</dbReference>
<dbReference type="PROSITE" id="PS00039">
    <property type="entry name" value="DEAD_ATP_HELICASE"/>
    <property type="match status" value="1"/>
</dbReference>
<keyword evidence="2 10" id="KW-0963">Cytoplasm</keyword>
<dbReference type="EC" id="3.6.4.13" evidence="10"/>
<dbReference type="PANTHER" id="PTHR47963">
    <property type="entry name" value="DEAD-BOX ATP-DEPENDENT RNA HELICASE 47, MITOCHONDRIAL"/>
    <property type="match status" value="1"/>
</dbReference>
<dbReference type="PANTHER" id="PTHR47963:SF8">
    <property type="entry name" value="ATP-DEPENDENT RNA HELICASE DEAD"/>
    <property type="match status" value="1"/>
</dbReference>
<feature type="region of interest" description="Disordered" evidence="12">
    <location>
        <begin position="560"/>
        <end position="632"/>
    </location>
</feature>
<evidence type="ECO:0000259" key="13">
    <source>
        <dbReference type="PROSITE" id="PS51192"/>
    </source>
</evidence>
<evidence type="ECO:0000256" key="11">
    <source>
        <dbReference type="PROSITE-ProRule" id="PRU00552"/>
    </source>
</evidence>
<dbReference type="CDD" id="cd00268">
    <property type="entry name" value="DEADc"/>
    <property type="match status" value="1"/>
</dbReference>
<dbReference type="Proteomes" id="UP000439994">
    <property type="component" value="Unassembled WGS sequence"/>
</dbReference>
<protein>
    <recommendedName>
        <fullName evidence="10">ATP-dependent RNA helicase DeaD</fullName>
        <ecNumber evidence="10">3.6.4.13</ecNumber>
    </recommendedName>
    <alternativeName>
        <fullName evidence="10">Cold-shock DEAD box protein A</fullName>
    </alternativeName>
</protein>
<dbReference type="Gene3D" id="3.30.70.330">
    <property type="match status" value="1"/>
</dbReference>
<dbReference type="OrthoDB" id="9805696at2"/>
<dbReference type="InterPro" id="IPR014001">
    <property type="entry name" value="Helicase_ATP-bd"/>
</dbReference>
<evidence type="ECO:0000256" key="12">
    <source>
        <dbReference type="SAM" id="MobiDB-lite"/>
    </source>
</evidence>
<dbReference type="InterPro" id="IPR044742">
    <property type="entry name" value="DEAD/DEAH_RhlB"/>
</dbReference>
<proteinExistence type="inferred from homology"/>
<name>A0A6N8FC05_9GAMM</name>
<evidence type="ECO:0000313" key="17">
    <source>
        <dbReference type="Proteomes" id="UP000439994"/>
    </source>
</evidence>
<evidence type="ECO:0000256" key="8">
    <source>
        <dbReference type="ARBA" id="ARBA00023016"/>
    </source>
</evidence>
<dbReference type="SMART" id="SM00490">
    <property type="entry name" value="HELICc"/>
    <property type="match status" value="1"/>
</dbReference>
<keyword evidence="7 10" id="KW-0694">RNA-binding</keyword>
<gene>
    <name evidence="10" type="primary">deaD</name>
    <name evidence="10" type="synonym">csdA</name>
    <name evidence="16" type="ORF">GNP35_09425</name>
</gene>
<keyword evidence="5 10" id="KW-0347">Helicase</keyword>
<dbReference type="Gene3D" id="3.40.50.300">
    <property type="entry name" value="P-loop containing nucleotide triphosphate hydrolases"/>
    <property type="match status" value="2"/>
</dbReference>
<dbReference type="GO" id="GO:0005840">
    <property type="term" value="C:ribosome"/>
    <property type="evidence" value="ECO:0007669"/>
    <property type="project" value="TreeGrafter"/>
</dbReference>
<dbReference type="HAMAP" id="MF_00964">
    <property type="entry name" value="DEAD_helicase_DeaD"/>
    <property type="match status" value="1"/>
</dbReference>
<comment type="subcellular location">
    <subcellularLocation>
        <location evidence="1 10">Cytoplasm</location>
    </subcellularLocation>
</comment>
<dbReference type="CDD" id="cd12499">
    <property type="entry name" value="RRM_EcCsdA_like"/>
    <property type="match status" value="1"/>
</dbReference>
<dbReference type="InterPro" id="IPR050547">
    <property type="entry name" value="DEAD_box_RNA_helicases"/>
</dbReference>
<evidence type="ECO:0000256" key="7">
    <source>
        <dbReference type="ARBA" id="ARBA00022884"/>
    </source>
</evidence>
<dbReference type="GO" id="GO:0003724">
    <property type="term" value="F:RNA helicase activity"/>
    <property type="evidence" value="ECO:0007669"/>
    <property type="project" value="UniProtKB-UniRule"/>
</dbReference>
<evidence type="ECO:0000256" key="5">
    <source>
        <dbReference type="ARBA" id="ARBA00022806"/>
    </source>
</evidence>
<dbReference type="SMART" id="SM00487">
    <property type="entry name" value="DEXDc"/>
    <property type="match status" value="1"/>
</dbReference>
<keyword evidence="6 10" id="KW-0067">ATP-binding</keyword>
<dbReference type="GO" id="GO:0016787">
    <property type="term" value="F:hydrolase activity"/>
    <property type="evidence" value="ECO:0007669"/>
    <property type="project" value="UniProtKB-KW"/>
</dbReference>
<evidence type="ECO:0000256" key="2">
    <source>
        <dbReference type="ARBA" id="ARBA00022490"/>
    </source>
</evidence>
<dbReference type="InterPro" id="IPR000629">
    <property type="entry name" value="RNA-helicase_DEAD-box_CS"/>
</dbReference>
<feature type="short sequence motif" description="Q motif" evidence="11">
    <location>
        <begin position="7"/>
        <end position="35"/>
    </location>
</feature>
<dbReference type="GO" id="GO:0006401">
    <property type="term" value="P:RNA catabolic process"/>
    <property type="evidence" value="ECO:0007669"/>
    <property type="project" value="UniProtKB-UniRule"/>
</dbReference>
<feature type="domain" description="DEAD-box RNA helicase Q" evidence="15">
    <location>
        <begin position="7"/>
        <end position="35"/>
    </location>
</feature>
<dbReference type="InterPro" id="IPR057325">
    <property type="entry name" value="DeaD_dimer"/>
</dbReference>
<dbReference type="EMBL" id="WOCD01000003">
    <property type="protein sequence ID" value="MUH72687.1"/>
    <property type="molecule type" value="Genomic_DNA"/>
</dbReference>
<reference evidence="16 17" key="1">
    <citation type="submission" date="2019-11" db="EMBL/GenBank/DDBJ databases">
        <title>P. haliotis isolates from Z. marina roots.</title>
        <authorList>
            <person name="Cohen M."/>
            <person name="Jospin G."/>
            <person name="Eisen J.A."/>
            <person name="Coil D.A."/>
        </authorList>
    </citation>
    <scope>NUCLEOTIDE SEQUENCE [LARGE SCALE GENOMIC DNA]</scope>
    <source>
        <strain evidence="16 17">UCD-MCMsp1aY</strain>
    </source>
</reference>
<dbReference type="PROSITE" id="PS51194">
    <property type="entry name" value="HELICASE_CTER"/>
    <property type="match status" value="1"/>
</dbReference>
<keyword evidence="3 10" id="KW-0547">Nucleotide-binding</keyword>
<dbReference type="InterPro" id="IPR005580">
    <property type="entry name" value="DbpA/CsdA_RNA-bd_dom"/>
</dbReference>
<dbReference type="PROSITE" id="PS51192">
    <property type="entry name" value="HELICASE_ATP_BIND_1"/>
    <property type="match status" value="1"/>
</dbReference>